<dbReference type="InterPro" id="IPR048684">
    <property type="entry name" value="COG4_C"/>
</dbReference>
<dbReference type="Pfam" id="PF08318">
    <property type="entry name" value="COG4_m"/>
    <property type="match status" value="1"/>
</dbReference>
<gene>
    <name evidence="13" type="primary">LOC111592625</name>
</gene>
<evidence type="ECO:0000256" key="7">
    <source>
        <dbReference type="ARBA" id="ARBA00022927"/>
    </source>
</evidence>
<keyword evidence="6" id="KW-0813">Transport</keyword>
<keyword evidence="9" id="KW-0472">Membrane</keyword>
<evidence type="ECO:0000256" key="1">
    <source>
        <dbReference type="ARBA" id="ARBA00003627"/>
    </source>
</evidence>
<evidence type="ECO:0000256" key="3">
    <source>
        <dbReference type="ARBA" id="ARBA00009215"/>
    </source>
</evidence>
<evidence type="ECO:0000313" key="12">
    <source>
        <dbReference type="Proteomes" id="UP000504633"/>
    </source>
</evidence>
<dbReference type="OMA" id="RASECQQ"/>
<keyword evidence="12" id="KW-1185">Reference proteome</keyword>
<dbReference type="GeneID" id="111592625"/>
<evidence type="ECO:0000256" key="10">
    <source>
        <dbReference type="ARBA" id="ARBA00031340"/>
    </source>
</evidence>
<dbReference type="InterPro" id="IPR013167">
    <property type="entry name" value="COG4_M"/>
</dbReference>
<dbReference type="Gene3D" id="1.20.58.1970">
    <property type="match status" value="1"/>
</dbReference>
<proteinExistence type="inferred from homology"/>
<dbReference type="FunFam" id="1.10.287.1060:FF:000014">
    <property type="entry name" value="conserved oligomeric Golgi complex subunit 4"/>
    <property type="match status" value="1"/>
</dbReference>
<dbReference type="GO" id="GO:0000139">
    <property type="term" value="C:Golgi membrane"/>
    <property type="evidence" value="ECO:0007669"/>
    <property type="project" value="UniProtKB-SubCell"/>
</dbReference>
<dbReference type="PANTHER" id="PTHR24016:SF0">
    <property type="entry name" value="CONSERVED OLIGOMERIC GOLGI COMPLEX SUBUNIT 4"/>
    <property type="match status" value="1"/>
</dbReference>
<dbReference type="GO" id="GO:0017119">
    <property type="term" value="C:Golgi transport complex"/>
    <property type="evidence" value="ECO:0007669"/>
    <property type="project" value="TreeGrafter"/>
</dbReference>
<dbReference type="AlphaFoldDB" id="A0A6J1L4T6"/>
<comment type="subcellular location">
    <subcellularLocation>
        <location evidence="2">Golgi apparatus membrane</location>
        <topology evidence="2">Peripheral membrane protein</topology>
        <orientation evidence="2">Cytoplasmic side</orientation>
    </subcellularLocation>
</comment>
<dbReference type="PANTHER" id="PTHR24016">
    <property type="entry name" value="CONSERVED OLIGOMERIC GOLGI COMPLEX SUBUNIT 4"/>
    <property type="match status" value="1"/>
</dbReference>
<dbReference type="FunFam" id="1.20.58.1970:FF:000002">
    <property type="entry name" value="Oligomeric Golgi complex subunit"/>
    <property type="match status" value="1"/>
</dbReference>
<evidence type="ECO:0000256" key="9">
    <source>
        <dbReference type="ARBA" id="ARBA00023136"/>
    </source>
</evidence>
<evidence type="ECO:0000313" key="13">
    <source>
        <dbReference type="RefSeq" id="XP_023160728.1"/>
    </source>
</evidence>
<evidence type="ECO:0000259" key="11">
    <source>
        <dbReference type="SMART" id="SM00762"/>
    </source>
</evidence>
<comment type="function">
    <text evidence="1">Required for normal Golgi function.</text>
</comment>
<dbReference type="GO" id="GO:0006890">
    <property type="term" value="P:retrograde vesicle-mediated transport, Golgi to endoplasmic reticulum"/>
    <property type="evidence" value="ECO:0007669"/>
    <property type="project" value="TreeGrafter"/>
</dbReference>
<evidence type="ECO:0000256" key="6">
    <source>
        <dbReference type="ARBA" id="ARBA00022448"/>
    </source>
</evidence>
<dbReference type="Pfam" id="PF20662">
    <property type="entry name" value="COG4_C"/>
    <property type="match status" value="1"/>
</dbReference>
<protein>
    <recommendedName>
        <fullName evidence="5">Conserved oligomeric Golgi complex subunit 4</fullName>
    </recommendedName>
    <alternativeName>
        <fullName evidence="10">Component of oligomeric Golgi complex 4</fullName>
    </alternativeName>
</protein>
<dbReference type="KEGG" id="dhe:111592625"/>
<accession>A0A6J1L4T6</accession>
<dbReference type="Gene3D" id="1.10.287.1060">
    <property type="entry name" value="ESAT-6-like"/>
    <property type="match status" value="1"/>
</dbReference>
<evidence type="ECO:0000256" key="2">
    <source>
        <dbReference type="ARBA" id="ARBA00004255"/>
    </source>
</evidence>
<dbReference type="CTD" id="25839"/>
<dbReference type="Proteomes" id="UP000504633">
    <property type="component" value="Unplaced"/>
</dbReference>
<dbReference type="RefSeq" id="XP_023160728.1">
    <property type="nucleotide sequence ID" value="XM_023304960.2"/>
</dbReference>
<evidence type="ECO:0000256" key="5">
    <source>
        <dbReference type="ARBA" id="ARBA00020975"/>
    </source>
</evidence>
<keyword evidence="7" id="KW-0653">Protein transport</keyword>
<dbReference type="InterPro" id="IPR048682">
    <property type="entry name" value="COG4"/>
</dbReference>
<evidence type="ECO:0000256" key="8">
    <source>
        <dbReference type="ARBA" id="ARBA00023034"/>
    </source>
</evidence>
<dbReference type="GO" id="GO:0015031">
    <property type="term" value="P:protein transport"/>
    <property type="evidence" value="ECO:0007669"/>
    <property type="project" value="UniProtKB-KW"/>
</dbReference>
<dbReference type="InterPro" id="IPR048680">
    <property type="entry name" value="COG4_N"/>
</dbReference>
<reference evidence="13" key="1">
    <citation type="submission" date="2025-08" db="UniProtKB">
        <authorList>
            <consortium name="RefSeq"/>
        </authorList>
    </citation>
    <scope>IDENTIFICATION</scope>
    <source>
        <strain evidence="13">15085-1641.00</strain>
        <tissue evidence="13">Whole body</tissue>
    </source>
</reference>
<dbReference type="Pfam" id="PF20663">
    <property type="entry name" value="COG4_N"/>
    <property type="match status" value="1"/>
</dbReference>
<comment type="subunit">
    <text evidence="4">Component of the conserved oligomeric Golgi complex which is composed of eight different subunits and is required for normal Golgi morphology and localization.</text>
</comment>
<dbReference type="GO" id="GO:0007030">
    <property type="term" value="P:Golgi organization"/>
    <property type="evidence" value="ECO:0007669"/>
    <property type="project" value="TreeGrafter"/>
</dbReference>
<feature type="domain" description="COG4 transport protein middle alpha-helical bundle" evidence="11">
    <location>
        <begin position="169"/>
        <end position="500"/>
    </location>
</feature>
<sequence length="779" mass="88388">MSKLDLSEMIRSLDISTSEKVDESLQRIAEKEVDVNAKLEAALSKQCQIEAKLSGIGRAMATLLAVENDSNKLNMQIVNTAKLAESVSAKVRRLDLARCRASECQQRVHDLIDLQLCSQGVLKAINEEDYEKGAGHIARFLAMDQQLLQRTADDVQGSITSVSDAVHTLEDATVKIRDLISKRFDEAVQQDDLASVERFFKIFPLVGCHKIGIQKFCGYICQKLSAKAQKELRNTQDIAKAERRLHLAYADRLTAILENFARVVEVNQPIIEAFYSQESTSLVDMVTILQRECDLEVKNLLLEFNKNRQIQYRIKQVNDSAQRPNSSSMANSSIQSLGHYRKPSGGSIDKLNPKDIDAIIAEITVMHSRIELYFRFMRRRLQANAETCLQDKEAQNLILKEYERVVKQCDLSRHMQEILSTYLLFERYFMEESVIKAIGLDTYDVGQQCSSIVDDVFFILRKSIRRALTTQSINGTCAVINNVASCLDGDFVSALKAPLKNGYPSGYIDLAQAYNAIQTSLQQGKLHSSDADRVRTNFIVQLNNADMSTEYIETLWQTMEQEISGTFPNISPLERQLLDSCLTELKTIRDALKATVDFGIQQLRSSAIRPRLNPWVDEFLNYSHHLTEEELSTYEAGETFVQYFIVQLDGLLNSFKNALSPRNYDALVSILATEVTNRLERAIKKSTFNRLGGLVLDQEVRALGTYLTGATSWSVRDKMTRLSQIATLLNLDKVSELTEYWNPENNSEMPSWRLTPNEARTILTLRSDFRMEDIKRLQL</sequence>
<dbReference type="OrthoDB" id="47059at2759"/>
<evidence type="ECO:0000256" key="4">
    <source>
        <dbReference type="ARBA" id="ARBA00011166"/>
    </source>
</evidence>
<comment type="similarity">
    <text evidence="3">Belongs to the COG4 family.</text>
</comment>
<organism evidence="12 13">
    <name type="scientific">Drosophila hydei</name>
    <name type="common">Fruit fly</name>
    <dbReference type="NCBI Taxonomy" id="7224"/>
    <lineage>
        <taxon>Eukaryota</taxon>
        <taxon>Metazoa</taxon>
        <taxon>Ecdysozoa</taxon>
        <taxon>Arthropoda</taxon>
        <taxon>Hexapoda</taxon>
        <taxon>Insecta</taxon>
        <taxon>Pterygota</taxon>
        <taxon>Neoptera</taxon>
        <taxon>Endopterygota</taxon>
        <taxon>Diptera</taxon>
        <taxon>Brachycera</taxon>
        <taxon>Muscomorpha</taxon>
        <taxon>Ephydroidea</taxon>
        <taxon>Drosophilidae</taxon>
        <taxon>Drosophila</taxon>
    </lineage>
</organism>
<dbReference type="SMART" id="SM00762">
    <property type="entry name" value="Cog4"/>
    <property type="match status" value="1"/>
</dbReference>
<name>A0A6J1L4T6_DROHY</name>
<keyword evidence="8" id="KW-0333">Golgi apparatus</keyword>